<dbReference type="GO" id="GO:0030288">
    <property type="term" value="C:outer membrane-bounded periplasmic space"/>
    <property type="evidence" value="ECO:0007669"/>
    <property type="project" value="InterPro"/>
</dbReference>
<organism evidence="2 3">
    <name type="scientific">Vibrio ishigakensis</name>
    <dbReference type="NCBI Taxonomy" id="1481914"/>
    <lineage>
        <taxon>Bacteria</taxon>
        <taxon>Pseudomonadati</taxon>
        <taxon>Pseudomonadota</taxon>
        <taxon>Gammaproteobacteria</taxon>
        <taxon>Vibrionales</taxon>
        <taxon>Vibrionaceae</taxon>
        <taxon>Vibrio</taxon>
    </lineage>
</organism>
<reference evidence="2 3" key="1">
    <citation type="submission" date="2015-01" db="EMBL/GenBank/DDBJ databases">
        <title>Vibrio sp. C94 JCM 19241 whole genome shotgun sequence.</title>
        <authorList>
            <person name="Sawabe T."/>
            <person name="Meirelles P."/>
            <person name="Feng G."/>
            <person name="Sayaka M."/>
            <person name="Hattori M."/>
            <person name="Ohkuma M."/>
        </authorList>
    </citation>
    <scope>NUCLEOTIDE SEQUENCE [LARGE SCALE GENOMIC DNA]</scope>
    <source>
        <strain evidence="3">JCM 19241</strain>
    </source>
</reference>
<dbReference type="PANTHER" id="PTHR33376:SF2">
    <property type="entry name" value="DICARBOXYLATE-BINDING PERIPLASMIC PROTEIN"/>
    <property type="match status" value="1"/>
</dbReference>
<accession>A0A0B8QIL3</accession>
<reference evidence="2 3" key="2">
    <citation type="submission" date="2015-01" db="EMBL/GenBank/DDBJ databases">
        <authorList>
            <consortium name="NBRP consortium"/>
            <person name="Sawabe T."/>
            <person name="Meirelles P."/>
            <person name="Feng G."/>
            <person name="Sayaka M."/>
            <person name="Hattori M."/>
            <person name="Ohkuma M."/>
        </authorList>
    </citation>
    <scope>NUCLEOTIDE SEQUENCE [LARGE SCALE GENOMIC DNA]</scope>
    <source>
        <strain evidence="3">JCM 19241</strain>
    </source>
</reference>
<dbReference type="Pfam" id="PF03480">
    <property type="entry name" value="DctP"/>
    <property type="match status" value="1"/>
</dbReference>
<dbReference type="InterPro" id="IPR004682">
    <property type="entry name" value="TRAP_DctP"/>
</dbReference>
<dbReference type="Proteomes" id="UP000031666">
    <property type="component" value="Unassembled WGS sequence"/>
</dbReference>
<dbReference type="Gene3D" id="3.40.190.170">
    <property type="entry name" value="Bacterial extracellular solute-binding protein, family 7"/>
    <property type="match status" value="1"/>
</dbReference>
<keyword evidence="1" id="KW-0732">Signal</keyword>
<dbReference type="GO" id="GO:0055085">
    <property type="term" value="P:transmembrane transport"/>
    <property type="evidence" value="ECO:0007669"/>
    <property type="project" value="InterPro"/>
</dbReference>
<dbReference type="NCBIfam" id="NF037995">
    <property type="entry name" value="TRAP_S1"/>
    <property type="match status" value="1"/>
</dbReference>
<protein>
    <submittedName>
        <fullName evidence="2">TRAP-type C4-dicarboxylate transport system</fullName>
    </submittedName>
</protein>
<proteinExistence type="predicted"/>
<dbReference type="InterPro" id="IPR018389">
    <property type="entry name" value="DctP_fam"/>
</dbReference>
<evidence type="ECO:0000313" key="2">
    <source>
        <dbReference type="EMBL" id="GAM74399.1"/>
    </source>
</evidence>
<dbReference type="STRING" id="1481914.JCM19241_5595"/>
<dbReference type="NCBIfam" id="TIGR00787">
    <property type="entry name" value="dctP"/>
    <property type="match status" value="1"/>
</dbReference>
<evidence type="ECO:0000313" key="3">
    <source>
        <dbReference type="Proteomes" id="UP000031666"/>
    </source>
</evidence>
<dbReference type="AlphaFoldDB" id="A0A0B8QIL3"/>
<dbReference type="InterPro" id="IPR038404">
    <property type="entry name" value="TRAP_DctP_sf"/>
</dbReference>
<comment type="caution">
    <text evidence="2">The sequence shown here is derived from an EMBL/GenBank/DDBJ whole genome shotgun (WGS) entry which is preliminary data.</text>
</comment>
<dbReference type="PIRSF" id="PIRSF006470">
    <property type="entry name" value="DctB"/>
    <property type="match status" value="1"/>
</dbReference>
<dbReference type="GO" id="GO:0030246">
    <property type="term" value="F:carbohydrate binding"/>
    <property type="evidence" value="ECO:0007669"/>
    <property type="project" value="TreeGrafter"/>
</dbReference>
<dbReference type="PANTHER" id="PTHR33376">
    <property type="match status" value="1"/>
</dbReference>
<dbReference type="EMBL" id="BBSC01000002">
    <property type="protein sequence ID" value="GAM74399.1"/>
    <property type="molecule type" value="Genomic_DNA"/>
</dbReference>
<sequence length="330" mass="36758">MKRKHNETVNVNPGSVGLLFSAASLSAITARMGTSLPETHPQTLGAKKFAELVEEKTNGEIKVKVFGNAMLGNDVNMTSMLQAGTLDFTAPSTATLASLNQDFSIISLPFLFKSNEQADKVLDSKAGQDLLDTLNDKNLVGLQYWENGFRHITNSKRPINALEDMDGLKIRVMQNNLYIDLFNGLHANAVPMPVNELFTALETRTVDGQENPFTVINAQHFYEVQKYLSLTGHAYDAQVLLGSQKFFNKISDEQKQQVLDAAREATIYQRNIARSMNQELLQQLETKTKVNKLSSEEIIKMEDALQPVIKKYEAIISPSVISDFDQELKG</sequence>
<evidence type="ECO:0000256" key="1">
    <source>
        <dbReference type="ARBA" id="ARBA00022729"/>
    </source>
</evidence>
<dbReference type="CDD" id="cd13679">
    <property type="entry name" value="PBP2_TRAP_YiaO_like"/>
    <property type="match status" value="1"/>
</dbReference>
<name>A0A0B8QIL3_9VIBR</name>
<gene>
    <name evidence="2" type="ORF">JCM19241_5595</name>
</gene>